<organism evidence="1 2">
    <name type="scientific">Sinanodonta woodiana</name>
    <name type="common">Chinese pond mussel</name>
    <name type="synonym">Anodonta woodiana</name>
    <dbReference type="NCBI Taxonomy" id="1069815"/>
    <lineage>
        <taxon>Eukaryota</taxon>
        <taxon>Metazoa</taxon>
        <taxon>Spiralia</taxon>
        <taxon>Lophotrochozoa</taxon>
        <taxon>Mollusca</taxon>
        <taxon>Bivalvia</taxon>
        <taxon>Autobranchia</taxon>
        <taxon>Heteroconchia</taxon>
        <taxon>Palaeoheterodonta</taxon>
        <taxon>Unionida</taxon>
        <taxon>Unionoidea</taxon>
        <taxon>Unionidae</taxon>
        <taxon>Unioninae</taxon>
        <taxon>Sinanodonta</taxon>
    </lineage>
</organism>
<dbReference type="AlphaFoldDB" id="A0ABD3W9R8"/>
<keyword evidence="2" id="KW-1185">Reference proteome</keyword>
<evidence type="ECO:0000313" key="2">
    <source>
        <dbReference type="Proteomes" id="UP001634394"/>
    </source>
</evidence>
<reference evidence="1 2" key="1">
    <citation type="submission" date="2024-11" db="EMBL/GenBank/DDBJ databases">
        <title>Chromosome-level genome assembly of the freshwater bivalve Anodonta woodiana.</title>
        <authorList>
            <person name="Chen X."/>
        </authorList>
    </citation>
    <scope>NUCLEOTIDE SEQUENCE [LARGE SCALE GENOMIC DNA]</scope>
    <source>
        <strain evidence="1">MN2024</strain>
        <tissue evidence="1">Gills</tissue>
    </source>
</reference>
<accession>A0ABD3W9R8</accession>
<gene>
    <name evidence="1" type="ORF">ACJMK2_038698</name>
</gene>
<dbReference type="EMBL" id="JBJQND010000007">
    <property type="protein sequence ID" value="KAL3870651.1"/>
    <property type="molecule type" value="Genomic_DNA"/>
</dbReference>
<sequence length="69" mass="7655">MENVDTGINLSHLVVTGEIITGRKRQMKICDACCGDALCNDDACETVKDRLHRYAIAGKLNYTTLTLMH</sequence>
<proteinExistence type="predicted"/>
<evidence type="ECO:0000313" key="1">
    <source>
        <dbReference type="EMBL" id="KAL3870651.1"/>
    </source>
</evidence>
<name>A0ABD3W9R8_SINWO</name>
<protein>
    <submittedName>
        <fullName evidence="1">Uncharacterized protein</fullName>
    </submittedName>
</protein>
<comment type="caution">
    <text evidence="1">The sequence shown here is derived from an EMBL/GenBank/DDBJ whole genome shotgun (WGS) entry which is preliminary data.</text>
</comment>
<dbReference type="Proteomes" id="UP001634394">
    <property type="component" value="Unassembled WGS sequence"/>
</dbReference>